<evidence type="ECO:0000313" key="7">
    <source>
        <dbReference type="Proteomes" id="UP000178943"/>
    </source>
</evidence>
<dbReference type="SUPFAM" id="SSF53850">
    <property type="entry name" value="Periplasmic binding protein-like II"/>
    <property type="match status" value="1"/>
</dbReference>
<protein>
    <recommendedName>
        <fullName evidence="4">Phosphate-binding protein</fullName>
    </recommendedName>
</protein>
<comment type="caution">
    <text evidence="6">The sequence shown here is derived from an EMBL/GenBank/DDBJ whole genome shotgun (WGS) entry which is preliminary data.</text>
</comment>
<dbReference type="GO" id="GO:0035435">
    <property type="term" value="P:phosphate ion transmembrane transport"/>
    <property type="evidence" value="ECO:0007669"/>
    <property type="project" value="InterPro"/>
</dbReference>
<reference evidence="6 7" key="1">
    <citation type="journal article" date="2016" name="Nat. Commun.">
        <title>Thousands of microbial genomes shed light on interconnected biogeochemical processes in an aquifer system.</title>
        <authorList>
            <person name="Anantharaman K."/>
            <person name="Brown C.T."/>
            <person name="Hug L.A."/>
            <person name="Sharon I."/>
            <person name="Castelle C.J."/>
            <person name="Probst A.J."/>
            <person name="Thomas B.C."/>
            <person name="Singh A."/>
            <person name="Wilkins M.J."/>
            <person name="Karaoz U."/>
            <person name="Brodie E.L."/>
            <person name="Williams K.H."/>
            <person name="Hubbard S.S."/>
            <person name="Banfield J.F."/>
        </authorList>
    </citation>
    <scope>NUCLEOTIDE SEQUENCE [LARGE SCALE GENOMIC DNA]</scope>
</reference>
<comment type="similarity">
    <text evidence="1 4">Belongs to the PstS family.</text>
</comment>
<dbReference type="PANTHER" id="PTHR42996">
    <property type="entry name" value="PHOSPHATE-BINDING PROTEIN PSTS"/>
    <property type="match status" value="1"/>
</dbReference>
<evidence type="ECO:0000256" key="3">
    <source>
        <dbReference type="ARBA" id="ARBA00022592"/>
    </source>
</evidence>
<dbReference type="InterPro" id="IPR005673">
    <property type="entry name" value="ABC_phos-bd_PstS"/>
</dbReference>
<evidence type="ECO:0000256" key="1">
    <source>
        <dbReference type="ARBA" id="ARBA00008725"/>
    </source>
</evidence>
<dbReference type="AlphaFoldDB" id="A0A1F5VXD7"/>
<dbReference type="Proteomes" id="UP000178943">
    <property type="component" value="Unassembled WGS sequence"/>
</dbReference>
<dbReference type="STRING" id="1817863.A2Y62_05535"/>
<dbReference type="PANTHER" id="PTHR42996:SF1">
    <property type="entry name" value="PHOSPHATE-BINDING PROTEIN PSTS"/>
    <property type="match status" value="1"/>
</dbReference>
<evidence type="ECO:0000259" key="5">
    <source>
        <dbReference type="Pfam" id="PF12849"/>
    </source>
</evidence>
<dbReference type="GO" id="GO:0043190">
    <property type="term" value="C:ATP-binding cassette (ABC) transporter complex"/>
    <property type="evidence" value="ECO:0007669"/>
    <property type="project" value="InterPro"/>
</dbReference>
<name>A0A1F5VXD7_9BACT</name>
<dbReference type="InterPro" id="IPR050962">
    <property type="entry name" value="Phosphate-bind_PstS"/>
</dbReference>
<accession>A0A1F5VXD7</accession>
<evidence type="ECO:0000256" key="4">
    <source>
        <dbReference type="PIRNR" id="PIRNR002756"/>
    </source>
</evidence>
<dbReference type="NCBIfam" id="TIGR00975">
    <property type="entry name" value="3a0107s03"/>
    <property type="match status" value="1"/>
</dbReference>
<dbReference type="InterPro" id="IPR024370">
    <property type="entry name" value="PBP_domain"/>
</dbReference>
<dbReference type="CDD" id="cd13565">
    <property type="entry name" value="PBP2_PstS"/>
    <property type="match status" value="1"/>
</dbReference>
<keyword evidence="3 4" id="KW-0592">Phosphate transport</keyword>
<proteinExistence type="inferred from homology"/>
<evidence type="ECO:0000256" key="2">
    <source>
        <dbReference type="ARBA" id="ARBA00022448"/>
    </source>
</evidence>
<dbReference type="GO" id="GO:0042301">
    <property type="term" value="F:phosphate ion binding"/>
    <property type="evidence" value="ECO:0007669"/>
    <property type="project" value="InterPro"/>
</dbReference>
<organism evidence="6 7">
    <name type="scientific">Candidatus Fischerbacteria bacterium RBG_13_37_8</name>
    <dbReference type="NCBI Taxonomy" id="1817863"/>
    <lineage>
        <taxon>Bacteria</taxon>
        <taxon>Candidatus Fischeribacteriota</taxon>
    </lineage>
</organism>
<keyword evidence="2 4" id="KW-0813">Transport</keyword>
<gene>
    <name evidence="6" type="ORF">A2Y62_05535</name>
</gene>
<dbReference type="EMBL" id="MFGW01000022">
    <property type="protein sequence ID" value="OGF68104.1"/>
    <property type="molecule type" value="Genomic_DNA"/>
</dbReference>
<dbReference type="Gene3D" id="3.40.190.10">
    <property type="entry name" value="Periplasmic binding protein-like II"/>
    <property type="match status" value="2"/>
</dbReference>
<dbReference type="PIRSF" id="PIRSF002756">
    <property type="entry name" value="PstS"/>
    <property type="match status" value="1"/>
</dbReference>
<sequence length="332" mass="36093">MCLAAVLASAEMELLGAGASFPYPLYSKMFDVYNKEYNVKVNYQSIGSGGGQRQLIDKIIDFGGTDAFLTNEQLMQAEGDILHIPTCIGAVSLTYNLPGNPKIKFTPDLIASIFMGKVKKWNDAKVKEINVGVNLPDLPILVIHRSDGSGTTSIFTDYLAKVSKSWASDVGTGKSVNWPVGLGGKGNEGVAGLVKNTKGSIGYVELIYAEQNKMLVGPIKNKKGNFIEPSMDSASIAANVPLPDDTRASITDTDSEQGYPISGFTWIIVYKEQKYGKRTKEKATALTKLFWWMTHEGQKYVAPLQYAPLPKEAVAKAEVIIKSMKYGGKALM</sequence>
<dbReference type="Pfam" id="PF12849">
    <property type="entry name" value="PBP_like_2"/>
    <property type="match status" value="1"/>
</dbReference>
<feature type="domain" description="PBP" evidence="5">
    <location>
        <begin position="13"/>
        <end position="283"/>
    </location>
</feature>
<evidence type="ECO:0000313" key="6">
    <source>
        <dbReference type="EMBL" id="OGF68104.1"/>
    </source>
</evidence>